<reference evidence="2 3" key="1">
    <citation type="submission" date="2023-02" db="EMBL/GenBank/DDBJ databases">
        <title>LHISI_Scaffold_Assembly.</title>
        <authorList>
            <person name="Stuart O.P."/>
            <person name="Cleave R."/>
            <person name="Magrath M.J.L."/>
            <person name="Mikheyev A.S."/>
        </authorList>
    </citation>
    <scope>NUCLEOTIDE SEQUENCE [LARGE SCALE GENOMIC DNA]</scope>
    <source>
        <strain evidence="2">Daus_M_001</strain>
        <tissue evidence="2">Leg muscle</tissue>
    </source>
</reference>
<gene>
    <name evidence="2" type="ORF">PR048_008268</name>
</gene>
<name>A0ABQ9HWM3_9NEOP</name>
<evidence type="ECO:0000256" key="1">
    <source>
        <dbReference type="SAM" id="MobiDB-lite"/>
    </source>
</evidence>
<feature type="region of interest" description="Disordered" evidence="1">
    <location>
        <begin position="205"/>
        <end position="236"/>
    </location>
</feature>
<proteinExistence type="predicted"/>
<sequence>MKHGLAASCRENLDIAAAVKMIMALPHLPPERGQPYDAVVPAVNIADGVAAVKTYAEEKGISQEMQPVFNYLERFWMGIATPERFSVFSIPRRTDNALESFHPLLLGIMSPHTNIWRFVVYLYELLHIFHLEYRAAMGGNQIRINNRSVKNTENIRKSIGMLLRRGYTTTEFLRNASHTLDSVFNIFTRHAYFVHEMDLDAKQEGNAEEEGIEAARAIEGPRDRAEHPPGPRAEKSRCCHTLQSMPHRKGITCCVPSWSFRFVW</sequence>
<keyword evidence="3" id="KW-1185">Reference proteome</keyword>
<dbReference type="EMBL" id="JARBHB010000003">
    <property type="protein sequence ID" value="KAJ8888776.1"/>
    <property type="molecule type" value="Genomic_DNA"/>
</dbReference>
<evidence type="ECO:0000313" key="2">
    <source>
        <dbReference type="EMBL" id="KAJ8888776.1"/>
    </source>
</evidence>
<dbReference type="Proteomes" id="UP001159363">
    <property type="component" value="Chromosome 3"/>
</dbReference>
<accession>A0ABQ9HWM3</accession>
<feature type="compositionally biased region" description="Basic and acidic residues" evidence="1">
    <location>
        <begin position="219"/>
        <end position="236"/>
    </location>
</feature>
<comment type="caution">
    <text evidence="2">The sequence shown here is derived from an EMBL/GenBank/DDBJ whole genome shotgun (WGS) entry which is preliminary data.</text>
</comment>
<organism evidence="2 3">
    <name type="scientific">Dryococelus australis</name>
    <dbReference type="NCBI Taxonomy" id="614101"/>
    <lineage>
        <taxon>Eukaryota</taxon>
        <taxon>Metazoa</taxon>
        <taxon>Ecdysozoa</taxon>
        <taxon>Arthropoda</taxon>
        <taxon>Hexapoda</taxon>
        <taxon>Insecta</taxon>
        <taxon>Pterygota</taxon>
        <taxon>Neoptera</taxon>
        <taxon>Polyneoptera</taxon>
        <taxon>Phasmatodea</taxon>
        <taxon>Verophasmatodea</taxon>
        <taxon>Anareolatae</taxon>
        <taxon>Phasmatidae</taxon>
        <taxon>Eurycanthinae</taxon>
        <taxon>Dryococelus</taxon>
    </lineage>
</organism>
<protein>
    <submittedName>
        <fullName evidence="2">Uncharacterized protein</fullName>
    </submittedName>
</protein>
<evidence type="ECO:0000313" key="3">
    <source>
        <dbReference type="Proteomes" id="UP001159363"/>
    </source>
</evidence>